<accession>A0A1Y5Q8P6</accession>
<dbReference type="Pfam" id="PF14258">
    <property type="entry name" value="DUF4350"/>
    <property type="match status" value="1"/>
</dbReference>
<evidence type="ECO:0000259" key="1">
    <source>
        <dbReference type="Pfam" id="PF14258"/>
    </source>
</evidence>
<gene>
    <name evidence="2" type="ORF">STPYR_12569</name>
</gene>
<name>A0A1Y5Q8P6_9GAMM</name>
<dbReference type="EMBL" id="FLTS01000001">
    <property type="protein sequence ID" value="SBV37626.1"/>
    <property type="molecule type" value="Genomic_DNA"/>
</dbReference>
<organism evidence="2">
    <name type="scientific">uncultured Stenotrophomonas sp</name>
    <dbReference type="NCBI Taxonomy" id="165438"/>
    <lineage>
        <taxon>Bacteria</taxon>
        <taxon>Pseudomonadati</taxon>
        <taxon>Pseudomonadota</taxon>
        <taxon>Gammaproteobacteria</taxon>
        <taxon>Lysobacterales</taxon>
        <taxon>Lysobacteraceae</taxon>
        <taxon>Stenotrophomonas</taxon>
        <taxon>environmental samples</taxon>
    </lineage>
</organism>
<sequence length="381" mass="42854">MTARWRIALATLAALLAMALATLWFLRSFERVPEQVALPAYGEPTYNPLYALRETLRRDGITAESRRTLDLRAMQLQPGDSVLMLDDPRTLAPAEAGQLLDWVQQGGHLLLRVPEADPERDGDATLLGRLGIQPSDVPPRCQPWRVKGQDEHSEFCRGHRFTLAAPSSAELRWGDGHDATLAHARLRHGSGRVDVLSDMDFLRNGSDEHDTGLRDVPHRDLARLLLAPNYGRGTVHLVYAVQAPSLWRTLLRDGWPVWLPLLLALLAWLWMRSQRFGALLPSPREERRSLLEHVRASGEHLYRYGKTPLLHAAMRQAFLARLRRRAPLAAALGGEAQARAIAEHLHLPPEQVRTALQAPASRDDAALRERIALLIRMRNQL</sequence>
<proteinExistence type="predicted"/>
<dbReference type="AlphaFoldDB" id="A0A1Y5Q8P6"/>
<protein>
    <recommendedName>
        <fullName evidence="1">DUF4350 domain-containing protein</fullName>
    </recommendedName>
</protein>
<feature type="domain" description="DUF4350" evidence="1">
    <location>
        <begin position="46"/>
        <end position="206"/>
    </location>
</feature>
<reference evidence="2" key="1">
    <citation type="submission" date="2016-03" db="EMBL/GenBank/DDBJ databases">
        <authorList>
            <person name="Ploux O."/>
        </authorList>
    </citation>
    <scope>NUCLEOTIDE SEQUENCE</scope>
    <source>
        <strain evidence="2">UC10</strain>
    </source>
</reference>
<dbReference type="InterPro" id="IPR025646">
    <property type="entry name" value="DUF4350"/>
</dbReference>
<evidence type="ECO:0000313" key="2">
    <source>
        <dbReference type="EMBL" id="SBV37626.1"/>
    </source>
</evidence>